<dbReference type="Proteomes" id="UP000031637">
    <property type="component" value="Chromosome"/>
</dbReference>
<dbReference type="InterPro" id="IPR001054">
    <property type="entry name" value="A/G_cyclase"/>
</dbReference>
<dbReference type="InterPro" id="IPR050697">
    <property type="entry name" value="Adenylyl/Guanylyl_Cyclase_3/4"/>
</dbReference>
<accession>W0SHF0</accession>
<dbReference type="InterPro" id="IPR003018">
    <property type="entry name" value="GAF"/>
</dbReference>
<dbReference type="FunFam" id="3.30.70.1230:FF:000016">
    <property type="entry name" value="Adenylate/guanylate cyclase domain-containing protein"/>
    <property type="match status" value="1"/>
</dbReference>
<comment type="similarity">
    <text evidence="2">Belongs to the adenylyl cyclase class-3 family.</text>
</comment>
<reference evidence="10 11" key="1">
    <citation type="journal article" date="2014" name="Syst. Appl. Microbiol.">
        <title>Complete genomes of freshwater sulfur oxidizers Sulfuricella denitrificans skB26 and Sulfuritalea hydrogenivorans sk43H: genetic insights into the sulfur oxidation pathway of betaproteobacteria.</title>
        <authorList>
            <person name="Watanabe T."/>
            <person name="Kojima H."/>
            <person name="Fukui M."/>
        </authorList>
    </citation>
    <scope>NUCLEOTIDE SEQUENCE [LARGE SCALE GENOMIC DNA]</scope>
    <source>
        <strain evidence="10">DSM22779</strain>
    </source>
</reference>
<evidence type="ECO:0000256" key="4">
    <source>
        <dbReference type="ARBA" id="ARBA00022692"/>
    </source>
</evidence>
<dbReference type="GO" id="GO:0035556">
    <property type="term" value="P:intracellular signal transduction"/>
    <property type="evidence" value="ECO:0007669"/>
    <property type="project" value="InterPro"/>
</dbReference>
<evidence type="ECO:0000256" key="3">
    <source>
        <dbReference type="ARBA" id="ARBA00022475"/>
    </source>
</evidence>
<dbReference type="Pfam" id="PF01590">
    <property type="entry name" value="GAF"/>
    <property type="match status" value="2"/>
</dbReference>
<dbReference type="PROSITE" id="PS50112">
    <property type="entry name" value="PAS"/>
    <property type="match status" value="1"/>
</dbReference>
<dbReference type="RefSeq" id="WP_052473598.1">
    <property type="nucleotide sequence ID" value="NZ_AP012547.1"/>
</dbReference>
<keyword evidence="6" id="KW-0472">Membrane</keyword>
<dbReference type="SMART" id="SM00091">
    <property type="entry name" value="PAS"/>
    <property type="match status" value="1"/>
</dbReference>
<dbReference type="STRING" id="1223802.SUTH_02472"/>
<dbReference type="Gene3D" id="3.30.70.1230">
    <property type="entry name" value="Nucleotide cyclase"/>
    <property type="match status" value="1"/>
</dbReference>
<dbReference type="InterPro" id="IPR035965">
    <property type="entry name" value="PAS-like_dom_sf"/>
</dbReference>
<dbReference type="InterPro" id="IPR013767">
    <property type="entry name" value="PAS_fold"/>
</dbReference>
<dbReference type="GO" id="GO:0004016">
    <property type="term" value="F:adenylate cyclase activity"/>
    <property type="evidence" value="ECO:0007669"/>
    <property type="project" value="UniProtKB-ARBA"/>
</dbReference>
<evidence type="ECO:0000313" key="11">
    <source>
        <dbReference type="Proteomes" id="UP000031637"/>
    </source>
</evidence>
<dbReference type="Gene3D" id="3.30.450.20">
    <property type="entry name" value="PAS domain"/>
    <property type="match status" value="1"/>
</dbReference>
<dbReference type="NCBIfam" id="TIGR00229">
    <property type="entry name" value="sensory_box"/>
    <property type="match status" value="1"/>
</dbReference>
<gene>
    <name evidence="10" type="ORF">SUTH_02472</name>
</gene>
<dbReference type="GO" id="GO:0006171">
    <property type="term" value="P:cAMP biosynthetic process"/>
    <property type="evidence" value="ECO:0007669"/>
    <property type="project" value="TreeGrafter"/>
</dbReference>
<evidence type="ECO:0000259" key="7">
    <source>
        <dbReference type="PROSITE" id="PS50112"/>
    </source>
</evidence>
<dbReference type="PROSITE" id="PS50113">
    <property type="entry name" value="PAC"/>
    <property type="match status" value="1"/>
</dbReference>
<dbReference type="InterPro" id="IPR029787">
    <property type="entry name" value="Nucleotide_cyclase"/>
</dbReference>
<sequence length="785" mass="87247">MQIGFETIREILEHRLHQEDIERLLHGLDESGKAELFFRITEMLRRTTALADIANRVSDSLSLDVLFPRLMEVVTEALNADRSSLFLFDAETNELFSRVMQGDVIGEIRFPSHLGVAGSVFTSGQAEIIPDAYLDARFNQDVDRRTGYRTRNILCVPIRNKHHEVIGITQVLNKHVGDFDTEDQRLLEGLSLQASAALENARLFEKVERQQREEAMLLEVSISIVSEIHLDPLLAKIMSAATALLDADRGTLFLHDPARDELFSRVAGGMASEGIRFAANAGIAGECFSSGRVINIVDAYSDPRFNPEFDQQTGYRTHSMLCMPIVARGERKIGVMQVLNRKGGVFGSADERRLRAFSAQAAVAIENAQLFEEVSAERNYNEAILHSMNNAVLTLDANGVLRKVNEAALRILRRSAGELLGRTLEEHFTARNGWVVKSLEKVRASGRTDITVDTDLFVEDGDAISVNLATVPLTSMRNEAIGYMLMMEDITREKRLRNTMSRYMSKTVVDQLLESGEAVLGGTGRDVSVLFSDIRGFTSISERLGAKETVALLNEYFTDMVDIVFAHNGVLDKYIGDMIMAVFGSVLQSKDDASNAVMVGNRMITGLHELNLRRVARGGEPIRIGVGISTGNVVAGNIGSLKRMEYTVIGDRVNLAERLESANKFYGTSILICDSTHAAIKDHEPTREIDLIRVRGREMPVAIHEALGHHTDESFPHRAEALGAFGEGLALYRQREWARAERCFLRALAANPADGPSRIYLERCGIYRDAPPPREWDGVWTMPGK</sequence>
<evidence type="ECO:0000256" key="1">
    <source>
        <dbReference type="ARBA" id="ARBA00004196"/>
    </source>
</evidence>
<dbReference type="OrthoDB" id="9802500at2"/>
<proteinExistence type="inferred from homology"/>
<evidence type="ECO:0000256" key="2">
    <source>
        <dbReference type="ARBA" id="ARBA00005381"/>
    </source>
</evidence>
<dbReference type="Pfam" id="PF00989">
    <property type="entry name" value="PAS"/>
    <property type="match status" value="1"/>
</dbReference>
<dbReference type="SMART" id="SM00065">
    <property type="entry name" value="GAF"/>
    <property type="match status" value="2"/>
</dbReference>
<dbReference type="KEGG" id="shd:SUTH_02472"/>
<dbReference type="SMART" id="SM00044">
    <property type="entry name" value="CYCc"/>
    <property type="match status" value="1"/>
</dbReference>
<evidence type="ECO:0000313" key="10">
    <source>
        <dbReference type="EMBL" id="BAO30255.1"/>
    </source>
</evidence>
<dbReference type="PROSITE" id="PS50125">
    <property type="entry name" value="GUANYLATE_CYCLASE_2"/>
    <property type="match status" value="1"/>
</dbReference>
<feature type="domain" description="PAS" evidence="7">
    <location>
        <begin position="377"/>
        <end position="424"/>
    </location>
</feature>
<dbReference type="PANTHER" id="PTHR43081:SF1">
    <property type="entry name" value="ADENYLATE CYCLASE, TERMINAL-DIFFERENTIATION SPECIFIC"/>
    <property type="match status" value="1"/>
</dbReference>
<dbReference type="AlphaFoldDB" id="W0SHF0"/>
<dbReference type="Gene3D" id="3.30.450.40">
    <property type="match status" value="2"/>
</dbReference>
<dbReference type="SUPFAM" id="SSF55785">
    <property type="entry name" value="PYP-like sensor domain (PAS domain)"/>
    <property type="match status" value="1"/>
</dbReference>
<evidence type="ECO:0000259" key="9">
    <source>
        <dbReference type="PROSITE" id="PS50125"/>
    </source>
</evidence>
<name>W0SHF0_9PROT</name>
<dbReference type="CDD" id="cd07302">
    <property type="entry name" value="CHD"/>
    <property type="match status" value="1"/>
</dbReference>
<dbReference type="CDD" id="cd00130">
    <property type="entry name" value="PAS"/>
    <property type="match status" value="1"/>
</dbReference>
<feature type="domain" description="Guanylate cyclase" evidence="9">
    <location>
        <begin position="528"/>
        <end position="660"/>
    </location>
</feature>
<dbReference type="HOGENOM" id="CLU_010272_0_0_4"/>
<organism evidence="10 11">
    <name type="scientific">Sulfuritalea hydrogenivorans sk43H</name>
    <dbReference type="NCBI Taxonomy" id="1223802"/>
    <lineage>
        <taxon>Bacteria</taxon>
        <taxon>Pseudomonadati</taxon>
        <taxon>Pseudomonadota</taxon>
        <taxon>Betaproteobacteria</taxon>
        <taxon>Nitrosomonadales</taxon>
        <taxon>Sterolibacteriaceae</taxon>
        <taxon>Sulfuritalea</taxon>
    </lineage>
</organism>
<keyword evidence="3" id="KW-1003">Cell membrane</keyword>
<keyword evidence="5" id="KW-1133">Transmembrane helix</keyword>
<evidence type="ECO:0000259" key="8">
    <source>
        <dbReference type="PROSITE" id="PS50113"/>
    </source>
</evidence>
<dbReference type="SUPFAM" id="SSF55781">
    <property type="entry name" value="GAF domain-like"/>
    <property type="match status" value="2"/>
</dbReference>
<dbReference type="GO" id="GO:0030313">
    <property type="term" value="C:cell envelope"/>
    <property type="evidence" value="ECO:0007669"/>
    <property type="project" value="UniProtKB-SubCell"/>
</dbReference>
<protein>
    <submittedName>
        <fullName evidence="10">GAF and PAS/PAC sensor-containing adenylate/guanylate cyclase</fullName>
    </submittedName>
</protein>
<comment type="subcellular location">
    <subcellularLocation>
        <location evidence="1">Cell envelope</location>
    </subcellularLocation>
</comment>
<dbReference type="EMBL" id="AP012547">
    <property type="protein sequence ID" value="BAO30255.1"/>
    <property type="molecule type" value="Genomic_DNA"/>
</dbReference>
<dbReference type="SUPFAM" id="SSF55073">
    <property type="entry name" value="Nucleotide cyclase"/>
    <property type="match status" value="1"/>
</dbReference>
<dbReference type="PANTHER" id="PTHR43081">
    <property type="entry name" value="ADENYLATE CYCLASE, TERMINAL-DIFFERENTIATION SPECIFIC-RELATED"/>
    <property type="match status" value="1"/>
</dbReference>
<keyword evidence="4" id="KW-0812">Transmembrane</keyword>
<dbReference type="InterPro" id="IPR000700">
    <property type="entry name" value="PAS-assoc_C"/>
</dbReference>
<dbReference type="Pfam" id="PF00211">
    <property type="entry name" value="Guanylate_cyc"/>
    <property type="match status" value="1"/>
</dbReference>
<evidence type="ECO:0000256" key="6">
    <source>
        <dbReference type="ARBA" id="ARBA00023136"/>
    </source>
</evidence>
<keyword evidence="11" id="KW-1185">Reference proteome</keyword>
<feature type="domain" description="PAC" evidence="8">
    <location>
        <begin position="450"/>
        <end position="502"/>
    </location>
</feature>
<dbReference type="GO" id="GO:0006355">
    <property type="term" value="P:regulation of DNA-templated transcription"/>
    <property type="evidence" value="ECO:0007669"/>
    <property type="project" value="InterPro"/>
</dbReference>
<dbReference type="InterPro" id="IPR029016">
    <property type="entry name" value="GAF-like_dom_sf"/>
</dbReference>
<dbReference type="InterPro" id="IPR000014">
    <property type="entry name" value="PAS"/>
</dbReference>
<evidence type="ECO:0000256" key="5">
    <source>
        <dbReference type="ARBA" id="ARBA00022989"/>
    </source>
</evidence>